<feature type="compositionally biased region" description="Basic residues" evidence="1">
    <location>
        <begin position="178"/>
        <end position="199"/>
    </location>
</feature>
<name>A0A9J6ESY5_RHIMP</name>
<proteinExistence type="predicted"/>
<reference evidence="2" key="2">
    <citation type="submission" date="2021-09" db="EMBL/GenBank/DDBJ databases">
        <authorList>
            <person name="Jia N."/>
            <person name="Wang J."/>
            <person name="Shi W."/>
            <person name="Du L."/>
            <person name="Sun Y."/>
            <person name="Zhan W."/>
            <person name="Jiang J."/>
            <person name="Wang Q."/>
            <person name="Zhang B."/>
            <person name="Ji P."/>
            <person name="Sakyi L.B."/>
            <person name="Cui X."/>
            <person name="Yuan T."/>
            <person name="Jiang B."/>
            <person name="Yang W."/>
            <person name="Lam T.T.-Y."/>
            <person name="Chang Q."/>
            <person name="Ding S."/>
            <person name="Wang X."/>
            <person name="Zhu J."/>
            <person name="Ruan X."/>
            <person name="Zhao L."/>
            <person name="Wei J."/>
            <person name="Que T."/>
            <person name="Du C."/>
            <person name="Cheng J."/>
            <person name="Dai P."/>
            <person name="Han X."/>
            <person name="Huang E."/>
            <person name="Gao Y."/>
            <person name="Liu J."/>
            <person name="Shao H."/>
            <person name="Ye R."/>
            <person name="Li L."/>
            <person name="Wei W."/>
            <person name="Wang X."/>
            <person name="Wang C."/>
            <person name="Huo Q."/>
            <person name="Li W."/>
            <person name="Guo W."/>
            <person name="Chen H."/>
            <person name="Chen S."/>
            <person name="Zhou L."/>
            <person name="Zhou L."/>
            <person name="Ni X."/>
            <person name="Tian J."/>
            <person name="Zhou Y."/>
            <person name="Sheng Y."/>
            <person name="Liu T."/>
            <person name="Pan Y."/>
            <person name="Xia L."/>
            <person name="Li J."/>
            <person name="Zhao F."/>
            <person name="Cao W."/>
        </authorList>
    </citation>
    <scope>NUCLEOTIDE SEQUENCE</scope>
    <source>
        <strain evidence="2">Rmic-2018</strain>
        <tissue evidence="2">Larvae</tissue>
    </source>
</reference>
<keyword evidence="3" id="KW-1185">Reference proteome</keyword>
<evidence type="ECO:0000313" key="2">
    <source>
        <dbReference type="EMBL" id="KAH8037537.1"/>
    </source>
</evidence>
<gene>
    <name evidence="2" type="ORF">HPB51_012914</name>
</gene>
<protein>
    <submittedName>
        <fullName evidence="2">Uncharacterized protein</fullName>
    </submittedName>
</protein>
<dbReference type="Proteomes" id="UP000821866">
    <property type="component" value="Chromosome 10"/>
</dbReference>
<reference evidence="2" key="1">
    <citation type="journal article" date="2020" name="Cell">
        <title>Large-Scale Comparative Analyses of Tick Genomes Elucidate Their Genetic Diversity and Vector Capacities.</title>
        <authorList>
            <consortium name="Tick Genome and Microbiome Consortium (TIGMIC)"/>
            <person name="Jia N."/>
            <person name="Wang J."/>
            <person name="Shi W."/>
            <person name="Du L."/>
            <person name="Sun Y."/>
            <person name="Zhan W."/>
            <person name="Jiang J.F."/>
            <person name="Wang Q."/>
            <person name="Zhang B."/>
            <person name="Ji P."/>
            <person name="Bell-Sakyi L."/>
            <person name="Cui X.M."/>
            <person name="Yuan T.T."/>
            <person name="Jiang B.G."/>
            <person name="Yang W.F."/>
            <person name="Lam T.T."/>
            <person name="Chang Q.C."/>
            <person name="Ding S.J."/>
            <person name="Wang X.J."/>
            <person name="Zhu J.G."/>
            <person name="Ruan X.D."/>
            <person name="Zhao L."/>
            <person name="Wei J.T."/>
            <person name="Ye R.Z."/>
            <person name="Que T.C."/>
            <person name="Du C.H."/>
            <person name="Zhou Y.H."/>
            <person name="Cheng J.X."/>
            <person name="Dai P.F."/>
            <person name="Guo W.B."/>
            <person name="Han X.H."/>
            <person name="Huang E.J."/>
            <person name="Li L.F."/>
            <person name="Wei W."/>
            <person name="Gao Y.C."/>
            <person name="Liu J.Z."/>
            <person name="Shao H.Z."/>
            <person name="Wang X."/>
            <person name="Wang C.C."/>
            <person name="Yang T.C."/>
            <person name="Huo Q.B."/>
            <person name="Li W."/>
            <person name="Chen H.Y."/>
            <person name="Chen S.E."/>
            <person name="Zhou L.G."/>
            <person name="Ni X.B."/>
            <person name="Tian J.H."/>
            <person name="Sheng Y."/>
            <person name="Liu T."/>
            <person name="Pan Y.S."/>
            <person name="Xia L.Y."/>
            <person name="Li J."/>
            <person name="Zhao F."/>
            <person name="Cao W.C."/>
        </authorList>
    </citation>
    <scope>NUCLEOTIDE SEQUENCE</scope>
    <source>
        <strain evidence="2">Rmic-2018</strain>
    </source>
</reference>
<evidence type="ECO:0000313" key="3">
    <source>
        <dbReference type="Proteomes" id="UP000821866"/>
    </source>
</evidence>
<comment type="caution">
    <text evidence="2">The sequence shown here is derived from an EMBL/GenBank/DDBJ whole genome shotgun (WGS) entry which is preliminary data.</text>
</comment>
<feature type="compositionally biased region" description="Basic and acidic residues" evidence="1">
    <location>
        <begin position="148"/>
        <end position="159"/>
    </location>
</feature>
<feature type="region of interest" description="Disordered" evidence="1">
    <location>
        <begin position="148"/>
        <end position="209"/>
    </location>
</feature>
<dbReference type="EMBL" id="JABSTU010000002">
    <property type="protein sequence ID" value="KAH8037537.1"/>
    <property type="molecule type" value="Genomic_DNA"/>
</dbReference>
<organism evidence="2 3">
    <name type="scientific">Rhipicephalus microplus</name>
    <name type="common">Cattle tick</name>
    <name type="synonym">Boophilus microplus</name>
    <dbReference type="NCBI Taxonomy" id="6941"/>
    <lineage>
        <taxon>Eukaryota</taxon>
        <taxon>Metazoa</taxon>
        <taxon>Ecdysozoa</taxon>
        <taxon>Arthropoda</taxon>
        <taxon>Chelicerata</taxon>
        <taxon>Arachnida</taxon>
        <taxon>Acari</taxon>
        <taxon>Parasitiformes</taxon>
        <taxon>Ixodida</taxon>
        <taxon>Ixodoidea</taxon>
        <taxon>Ixodidae</taxon>
        <taxon>Rhipicephalinae</taxon>
        <taxon>Rhipicephalus</taxon>
        <taxon>Boophilus</taxon>
    </lineage>
</organism>
<sequence>MKYVYQHFDPASPRSPAIICKPGAYIGDIGQLLGFAPNGISPINLHIVTNDLATTDVFTAFDRYVALLDRIRHERPDITIIALPRWNVLVADGVHPSFTGAFLLAWNIYDLLLHLLRPYIVNCLDHALKPEAYELQWTPSCSQTRWRDLPGDTCRGGERNKKRTKQPHKQPLPILQARRSRREPRHGVRDHRHAYHSCRLHPQDSPRKR</sequence>
<evidence type="ECO:0000256" key="1">
    <source>
        <dbReference type="SAM" id="MobiDB-lite"/>
    </source>
</evidence>
<dbReference type="AlphaFoldDB" id="A0A9J6ESY5"/>
<accession>A0A9J6ESY5</accession>